<evidence type="ECO:0000256" key="1">
    <source>
        <dbReference type="ARBA" id="ARBA00023015"/>
    </source>
</evidence>
<dbReference type="Proteomes" id="UP000293520">
    <property type="component" value="Unassembled WGS sequence"/>
</dbReference>
<dbReference type="InterPro" id="IPR051011">
    <property type="entry name" value="Metal_resp_trans_reg"/>
</dbReference>
<dbReference type="Pfam" id="PF01022">
    <property type="entry name" value="HTH_5"/>
    <property type="match status" value="1"/>
</dbReference>
<keyword evidence="3" id="KW-0804">Transcription</keyword>
<dbReference type="InterPro" id="IPR011991">
    <property type="entry name" value="ArsR-like_HTH"/>
</dbReference>
<dbReference type="SUPFAM" id="SSF46785">
    <property type="entry name" value="Winged helix' DNA-binding domain"/>
    <property type="match status" value="1"/>
</dbReference>
<gene>
    <name evidence="5" type="ORF">EYE42_14390</name>
</gene>
<dbReference type="InterPro" id="IPR036390">
    <property type="entry name" value="WH_DNA-bd_sf"/>
</dbReference>
<protein>
    <submittedName>
        <fullName evidence="5">Transcriptional regulator</fullName>
    </submittedName>
</protein>
<dbReference type="InterPro" id="IPR036388">
    <property type="entry name" value="WH-like_DNA-bd_sf"/>
</dbReference>
<reference evidence="5 6" key="1">
    <citation type="submission" date="2019-02" db="EMBL/GenBank/DDBJ databases">
        <title>Paracoccus subflavus sp. nov., isolated from marine sediment of the Pacific Ocean.</title>
        <authorList>
            <person name="Zhang G."/>
        </authorList>
    </citation>
    <scope>NUCLEOTIDE SEQUENCE [LARGE SCALE GENOMIC DNA]</scope>
    <source>
        <strain evidence="5 6">GY0581</strain>
    </source>
</reference>
<evidence type="ECO:0000256" key="2">
    <source>
        <dbReference type="ARBA" id="ARBA00023125"/>
    </source>
</evidence>
<keyword evidence="1" id="KW-0805">Transcription regulation</keyword>
<keyword evidence="2" id="KW-0238">DNA-binding</keyword>
<dbReference type="AlphaFoldDB" id="A0A4Q9FW13"/>
<dbReference type="PRINTS" id="PR00778">
    <property type="entry name" value="HTHARSR"/>
</dbReference>
<dbReference type="GO" id="GO:0003700">
    <property type="term" value="F:DNA-binding transcription factor activity"/>
    <property type="evidence" value="ECO:0007669"/>
    <property type="project" value="InterPro"/>
</dbReference>
<evidence type="ECO:0000256" key="3">
    <source>
        <dbReference type="ARBA" id="ARBA00023163"/>
    </source>
</evidence>
<dbReference type="NCBIfam" id="NF033788">
    <property type="entry name" value="HTH_metalloreg"/>
    <property type="match status" value="1"/>
</dbReference>
<proteinExistence type="predicted"/>
<dbReference type="InterPro" id="IPR001845">
    <property type="entry name" value="HTH_ArsR_DNA-bd_dom"/>
</dbReference>
<accession>A0A4Q9FW13</accession>
<organism evidence="5 6">
    <name type="scientific">Paracoccus subflavus</name>
    <dbReference type="NCBI Taxonomy" id="2528244"/>
    <lineage>
        <taxon>Bacteria</taxon>
        <taxon>Pseudomonadati</taxon>
        <taxon>Pseudomonadota</taxon>
        <taxon>Alphaproteobacteria</taxon>
        <taxon>Rhodobacterales</taxon>
        <taxon>Paracoccaceae</taxon>
        <taxon>Paracoccus</taxon>
    </lineage>
</organism>
<evidence type="ECO:0000259" key="4">
    <source>
        <dbReference type="PROSITE" id="PS50987"/>
    </source>
</evidence>
<dbReference type="GO" id="GO:0003677">
    <property type="term" value="F:DNA binding"/>
    <property type="evidence" value="ECO:0007669"/>
    <property type="project" value="UniProtKB-KW"/>
</dbReference>
<sequence>MSKSVNANIIAQDDRAARALQDRADHVAERLALVANAKRLLILCELAKGERSVGMLQQAVGLGQSALSQHLAKLREAGMVDTRRQGQTIFYRITDSDLTLLMTALYDVFCKDV</sequence>
<dbReference type="RefSeq" id="WP_130992016.1">
    <property type="nucleotide sequence ID" value="NZ_SISK01000013.1"/>
</dbReference>
<dbReference type="Gene3D" id="1.10.10.10">
    <property type="entry name" value="Winged helix-like DNA-binding domain superfamily/Winged helix DNA-binding domain"/>
    <property type="match status" value="1"/>
</dbReference>
<evidence type="ECO:0000313" key="5">
    <source>
        <dbReference type="EMBL" id="TBN37516.1"/>
    </source>
</evidence>
<dbReference type="EMBL" id="SISK01000013">
    <property type="protein sequence ID" value="TBN37516.1"/>
    <property type="molecule type" value="Genomic_DNA"/>
</dbReference>
<dbReference type="SMART" id="SM00418">
    <property type="entry name" value="HTH_ARSR"/>
    <property type="match status" value="1"/>
</dbReference>
<dbReference type="PANTHER" id="PTHR43132:SF2">
    <property type="entry name" value="ARSENICAL RESISTANCE OPERON REPRESSOR ARSR-RELATED"/>
    <property type="match status" value="1"/>
</dbReference>
<dbReference type="PANTHER" id="PTHR43132">
    <property type="entry name" value="ARSENICAL RESISTANCE OPERON REPRESSOR ARSR-RELATED"/>
    <property type="match status" value="1"/>
</dbReference>
<evidence type="ECO:0000313" key="6">
    <source>
        <dbReference type="Proteomes" id="UP000293520"/>
    </source>
</evidence>
<dbReference type="CDD" id="cd00090">
    <property type="entry name" value="HTH_ARSR"/>
    <property type="match status" value="1"/>
</dbReference>
<feature type="domain" description="HTH arsR-type" evidence="4">
    <location>
        <begin position="19"/>
        <end position="113"/>
    </location>
</feature>
<dbReference type="PROSITE" id="PS50987">
    <property type="entry name" value="HTH_ARSR_2"/>
    <property type="match status" value="1"/>
</dbReference>
<name>A0A4Q9FW13_9RHOB</name>
<dbReference type="OrthoDB" id="194599at2"/>
<keyword evidence="6" id="KW-1185">Reference proteome</keyword>
<comment type="caution">
    <text evidence="5">The sequence shown here is derived from an EMBL/GenBank/DDBJ whole genome shotgun (WGS) entry which is preliminary data.</text>
</comment>